<accession>A0A1I8EF15</accession>
<keyword evidence="4" id="KW-0698">rRNA processing</keyword>
<feature type="region of interest" description="Disordered" evidence="5">
    <location>
        <begin position="136"/>
        <end position="185"/>
    </location>
</feature>
<dbReference type="AlphaFoldDB" id="A0A1I8EF15"/>
<name>A0A1I8EF15_WUCBA</name>
<dbReference type="InterPro" id="IPR019398">
    <property type="entry name" value="Pre-rRNA_process_TSR2"/>
</dbReference>
<evidence type="ECO:0000256" key="5">
    <source>
        <dbReference type="SAM" id="MobiDB-lite"/>
    </source>
</evidence>
<evidence type="ECO:0000313" key="6">
    <source>
        <dbReference type="WBParaSite" id="maker-PairedContig_1794-snap-gene-1.19-mRNA-1"/>
    </source>
</evidence>
<dbReference type="STRING" id="6293.A0A1I8EF15"/>
<dbReference type="PANTHER" id="PTHR21250">
    <property type="entry name" value="PRE-RRNA-PROCESSING PROTEIN TSR2 HOMOLOG"/>
    <property type="match status" value="1"/>
</dbReference>
<dbReference type="Pfam" id="PF10273">
    <property type="entry name" value="WGG"/>
    <property type="match status" value="1"/>
</dbReference>
<evidence type="ECO:0000256" key="3">
    <source>
        <dbReference type="ARBA" id="ARBA00017551"/>
    </source>
</evidence>
<comment type="similarity">
    <text evidence="2">Belongs to the TSR2 family.</text>
</comment>
<reference evidence="6" key="1">
    <citation type="submission" date="2016-11" db="UniProtKB">
        <authorList>
            <consortium name="WormBaseParasite"/>
        </authorList>
    </citation>
    <scope>IDENTIFICATION</scope>
    <source>
        <strain evidence="6">pt0022</strain>
    </source>
</reference>
<evidence type="ECO:0000256" key="2">
    <source>
        <dbReference type="ARBA" id="ARBA00006524"/>
    </source>
</evidence>
<organism evidence="6">
    <name type="scientific">Wuchereria bancrofti</name>
    <dbReference type="NCBI Taxonomy" id="6293"/>
    <lineage>
        <taxon>Eukaryota</taxon>
        <taxon>Metazoa</taxon>
        <taxon>Ecdysozoa</taxon>
        <taxon>Nematoda</taxon>
        <taxon>Chromadorea</taxon>
        <taxon>Rhabditida</taxon>
        <taxon>Spirurina</taxon>
        <taxon>Spiruromorpha</taxon>
        <taxon>Filarioidea</taxon>
        <taxon>Onchocercidae</taxon>
        <taxon>Wuchereria</taxon>
    </lineage>
</organism>
<comment type="function">
    <text evidence="1">May be involved in 20S pre-rRNA processing.</text>
</comment>
<evidence type="ECO:0000256" key="1">
    <source>
        <dbReference type="ARBA" id="ARBA00002210"/>
    </source>
</evidence>
<dbReference type="GO" id="GO:0006364">
    <property type="term" value="P:rRNA processing"/>
    <property type="evidence" value="ECO:0007669"/>
    <property type="project" value="UniProtKB-KW"/>
</dbReference>
<proteinExistence type="inferred from homology"/>
<feature type="compositionally biased region" description="Basic and acidic residues" evidence="5">
    <location>
        <begin position="176"/>
        <end position="185"/>
    </location>
</feature>
<dbReference type="WBParaSite" id="maker-PairedContig_1794-snap-gene-1.19-mRNA-1">
    <property type="protein sequence ID" value="maker-PairedContig_1794-snap-gene-1.19-mRNA-1"/>
    <property type="gene ID" value="maker-PairedContig_1794-snap-gene-1.19"/>
</dbReference>
<protein>
    <recommendedName>
        <fullName evidence="3">Pre-rRNA-processing protein TSR2 homolog</fullName>
    </recommendedName>
</protein>
<feature type="compositionally biased region" description="Basic and acidic residues" evidence="5">
    <location>
        <begin position="145"/>
        <end position="167"/>
    </location>
</feature>
<sequence>MARTLNCSAQHMEYDWMYCVDRLLKAWTGYQLGVQMLSGGPETYQKAEWFAKVLAEYTSSSGNLQVHNLTEWICDILDNEFNLILKDNSIEWLASSLLKCRLWLKKCQKPELENFLSKLPSESVVQAAAIESQMVMDHSDEENSDCEKLEHKPQDEQTKRSSRRCMETDEDGWTTEAKERNKGML</sequence>
<evidence type="ECO:0000256" key="4">
    <source>
        <dbReference type="ARBA" id="ARBA00022552"/>
    </source>
</evidence>